<evidence type="ECO:0000256" key="1">
    <source>
        <dbReference type="ARBA" id="ARBA00022729"/>
    </source>
</evidence>
<keyword evidence="1" id="KW-0732">Signal</keyword>
<dbReference type="Pfam" id="PF22494">
    <property type="entry name" value="choice_anch_I"/>
    <property type="match status" value="1"/>
</dbReference>
<protein>
    <submittedName>
        <fullName evidence="4">Multifunctional 2',3'-cyclic-nucleotide 2'-phosphodiesterase/5'-nucleotidase/3'-nucleotidase</fullName>
    </submittedName>
</protein>
<feature type="domain" description="SLH" evidence="3">
    <location>
        <begin position="1141"/>
        <end position="1204"/>
    </location>
</feature>
<dbReference type="Gene3D" id="3.60.21.10">
    <property type="match status" value="1"/>
</dbReference>
<dbReference type="GO" id="GO:0000166">
    <property type="term" value="F:nucleotide binding"/>
    <property type="evidence" value="ECO:0007669"/>
    <property type="project" value="InterPro"/>
</dbReference>
<dbReference type="InterPro" id="IPR003343">
    <property type="entry name" value="Big_2"/>
</dbReference>
<sequence length="1269" mass="135045">MPDGIASYNYNGTQYLFTANEGDATEWPADSDTPTRISATEIGAIKGGLNPSSPAAIFLNNATVNGKTPYDKVEVVSDMGNEGIYMYGGRSFSIWNASTMNQVFDSGNDFETITSQRLPDYFNTNHSKVAIDDRSAKKGPEPEYVTVGQVGNKVFAFVGLERIGGVMTYDVTDPSQPVFANYFNPRDFTKGLETDTGPEGLEFIPASSSPTGLPLLLVANEVSGTIAVLQLNVTKVTLDKSVLELQPNGPSAQLNATVTSVGGGADTVTWTTSNNTIATVDGNGFVTPGAVEGTAVITAISADGYGVAEADVTVSHSWNLTVMHTNDTHAHLADVARRATLTKQVRNEVANSLLLDAGDVFSGDLYFTKWAGQADLEFMNYLGYDAMTFGNHEFDSGTKILADFVSKAKFPLLTSNVDFSADANISPLLKVAKTIKTSETKTTNNAGVYPYIILDVNGHKVGVFGLTTEDTFETSSPGKNVQFNDAATSAMATVANIKAQDVNVIIALSHLGYNRDKQLAKTVEGIDLIVGGHTHTKLDTPEILTDAHDAPTVIVQANEWSKFLGRVNLAFDEHGVVLADQLTGSLIPVDSTVPEDEIAKGMLAPYNEALEELKQQVIGRTTVVLNGARNDVRSKETNLGNFIADAMLYKANLIKNADIALMNGGGIRGPIDLGEITMGELRTVMPYGNTLYLLDVTGQEIIAGLENGISGAKLTDLPGKFPQVAGMKFKWDPNQAAGSKVYNVEIKTDSGYKPLDLTKSYRMATNSFVALGGDGYTSFAQAIANGAYHEDLGYPDYETFMEYLTSLGGTIAPVVEGRITERAKTTGSSDDDANTPSADTNNGGANIPTSNVQPQAAVIGTLSKDALQVTQGSNAAGQTVNQVTVKSEDLQASLTKALSVAGANNHVEFIIDMQHLSGATEITLPAKALNIGNHKASQVTIQIQTGDASYSLPLHILNLSNSDSSSNISVRVSITPVSNASLEALKIKANSIGAQLTSGTALEFKVSLVTGNQVQELNNFGTTYVSRTIHVPASTDLTNATAVMLDITGELIFVPNVITSLNGMQAIEVKRPGNSVYTVIQYKKSFTDLDGHWAKKEIEAIASKLIVNGVNDNQFAPSKDITRAEFTALLTRSMGLTTSTGITTFNDVAANSWYASTIEAATQLGLVQGVAPDRFAPNATITRAEMAVMIARAIEIVNPTAVSNTNASLNKFSDNSSIPQWASAQVALLVEEGILQGNEKNIFAPSNKATRAEAALILQRMLKNINFSN</sequence>
<dbReference type="AlphaFoldDB" id="A0A167BI66"/>
<accession>A0A167BI66</accession>
<feature type="region of interest" description="Disordered" evidence="2">
    <location>
        <begin position="823"/>
        <end position="851"/>
    </location>
</feature>
<dbReference type="EMBL" id="LSFN01000036">
    <property type="protein sequence ID" value="OAB72089.1"/>
    <property type="molecule type" value="Genomic_DNA"/>
</dbReference>
<dbReference type="PANTHER" id="PTHR11575">
    <property type="entry name" value="5'-NUCLEOTIDASE-RELATED"/>
    <property type="match status" value="1"/>
</dbReference>
<evidence type="ECO:0000313" key="4">
    <source>
        <dbReference type="EMBL" id="OAB72089.1"/>
    </source>
</evidence>
<dbReference type="InterPro" id="IPR001119">
    <property type="entry name" value="SLH_dom"/>
</dbReference>
<organism evidence="4 5">
    <name type="scientific">Paenibacillus crassostreae</name>
    <dbReference type="NCBI Taxonomy" id="1763538"/>
    <lineage>
        <taxon>Bacteria</taxon>
        <taxon>Bacillati</taxon>
        <taxon>Bacillota</taxon>
        <taxon>Bacilli</taxon>
        <taxon>Bacillales</taxon>
        <taxon>Paenibacillaceae</taxon>
        <taxon>Paenibacillus</taxon>
    </lineage>
</organism>
<dbReference type="InterPro" id="IPR004843">
    <property type="entry name" value="Calcineurin-like_PHP"/>
</dbReference>
<dbReference type="InterPro" id="IPR008964">
    <property type="entry name" value="Invasin/intimin_cell_adhesion"/>
</dbReference>
<gene>
    <name evidence="4" type="ORF">PNBC_17825</name>
</gene>
<evidence type="ECO:0000313" key="5">
    <source>
        <dbReference type="Proteomes" id="UP000077134"/>
    </source>
</evidence>
<dbReference type="Pfam" id="PF00149">
    <property type="entry name" value="Metallophos"/>
    <property type="match status" value="1"/>
</dbReference>
<dbReference type="SUPFAM" id="SSF55816">
    <property type="entry name" value="5'-nucleotidase (syn. UDP-sugar hydrolase), C-terminal domain"/>
    <property type="match status" value="1"/>
</dbReference>
<dbReference type="InterPro" id="IPR036907">
    <property type="entry name" value="5'-Nucleotdase_C_sf"/>
</dbReference>
<evidence type="ECO:0000259" key="3">
    <source>
        <dbReference type="PROSITE" id="PS51272"/>
    </source>
</evidence>
<dbReference type="InterPro" id="IPR029052">
    <property type="entry name" value="Metallo-depent_PP-like"/>
</dbReference>
<proteinExistence type="predicted"/>
<dbReference type="GO" id="GO:0009166">
    <property type="term" value="P:nucleotide catabolic process"/>
    <property type="evidence" value="ECO:0007669"/>
    <property type="project" value="InterPro"/>
</dbReference>
<dbReference type="SMART" id="SM00635">
    <property type="entry name" value="BID_2"/>
    <property type="match status" value="1"/>
</dbReference>
<dbReference type="GO" id="GO:0046872">
    <property type="term" value="F:metal ion binding"/>
    <property type="evidence" value="ECO:0007669"/>
    <property type="project" value="InterPro"/>
</dbReference>
<dbReference type="PANTHER" id="PTHR11575:SF24">
    <property type="entry name" value="5'-NUCLEOTIDASE"/>
    <property type="match status" value="1"/>
</dbReference>
<feature type="domain" description="SLH" evidence="3">
    <location>
        <begin position="1209"/>
        <end position="1269"/>
    </location>
</feature>
<dbReference type="InterPro" id="IPR006146">
    <property type="entry name" value="5'-Nucleotdase_CS"/>
</dbReference>
<dbReference type="InterPro" id="IPR008334">
    <property type="entry name" value="5'-Nucleotdase_C"/>
</dbReference>
<dbReference type="InterPro" id="IPR055188">
    <property type="entry name" value="Choice_anch_I"/>
</dbReference>
<dbReference type="STRING" id="1763538.LPB68_13065"/>
<dbReference type="PROSITE" id="PS51272">
    <property type="entry name" value="SLH"/>
    <property type="match status" value="3"/>
</dbReference>
<dbReference type="Gene3D" id="2.60.40.1080">
    <property type="match status" value="1"/>
</dbReference>
<dbReference type="SUPFAM" id="SSF49373">
    <property type="entry name" value="Invasin/intimin cell-adhesion fragments"/>
    <property type="match status" value="1"/>
</dbReference>
<dbReference type="Proteomes" id="UP000077134">
    <property type="component" value="Unassembled WGS sequence"/>
</dbReference>
<dbReference type="Pfam" id="PF00395">
    <property type="entry name" value="SLH"/>
    <property type="match status" value="3"/>
</dbReference>
<name>A0A167BI66_9BACL</name>
<dbReference type="GO" id="GO:0016788">
    <property type="term" value="F:hydrolase activity, acting on ester bonds"/>
    <property type="evidence" value="ECO:0007669"/>
    <property type="project" value="InterPro"/>
</dbReference>
<reference evidence="4 5" key="1">
    <citation type="submission" date="2016-02" db="EMBL/GenBank/DDBJ databases">
        <title>Paenibacillus sp. LPB0068, isolated from Crassostrea gigas.</title>
        <authorList>
            <person name="Shin S.-K."/>
            <person name="Yi H."/>
        </authorList>
    </citation>
    <scope>NUCLEOTIDE SEQUENCE [LARGE SCALE GENOMIC DNA]</scope>
    <source>
        <strain evidence="4 5">LPB0068</strain>
    </source>
</reference>
<comment type="caution">
    <text evidence="4">The sequence shown here is derived from an EMBL/GenBank/DDBJ whole genome shotgun (WGS) entry which is preliminary data.</text>
</comment>
<dbReference type="Pfam" id="PF02368">
    <property type="entry name" value="Big_2"/>
    <property type="match status" value="1"/>
</dbReference>
<feature type="domain" description="SLH" evidence="3">
    <location>
        <begin position="1081"/>
        <end position="1140"/>
    </location>
</feature>
<dbReference type="InterPro" id="IPR006179">
    <property type="entry name" value="5_nucleotidase/apyrase"/>
</dbReference>
<dbReference type="PROSITE" id="PS00785">
    <property type="entry name" value="5_NUCLEOTIDASE_1"/>
    <property type="match status" value="1"/>
</dbReference>
<dbReference type="Gene3D" id="3.90.780.10">
    <property type="entry name" value="5'-Nucleotidase, C-terminal domain"/>
    <property type="match status" value="1"/>
</dbReference>
<dbReference type="SUPFAM" id="SSF56300">
    <property type="entry name" value="Metallo-dependent phosphatases"/>
    <property type="match status" value="1"/>
</dbReference>
<dbReference type="KEGG" id="pcx:LPB68_13065"/>
<feature type="compositionally biased region" description="Polar residues" evidence="2">
    <location>
        <begin position="834"/>
        <end position="851"/>
    </location>
</feature>
<dbReference type="PRINTS" id="PR01607">
    <property type="entry name" value="APYRASEFAMLY"/>
</dbReference>
<evidence type="ECO:0000256" key="2">
    <source>
        <dbReference type="SAM" id="MobiDB-lite"/>
    </source>
</evidence>
<keyword evidence="5" id="KW-1185">Reference proteome</keyword>
<dbReference type="Pfam" id="PF02872">
    <property type="entry name" value="5_nucleotid_C"/>
    <property type="match status" value="1"/>
</dbReference>